<dbReference type="PROSITE" id="PS50203">
    <property type="entry name" value="CALPAIN_CAT"/>
    <property type="match status" value="1"/>
</dbReference>
<dbReference type="SUPFAM" id="SSF49758">
    <property type="entry name" value="Calpain large subunit, middle domain (domain III)"/>
    <property type="match status" value="2"/>
</dbReference>
<feature type="region of interest" description="Disordered" evidence="6">
    <location>
        <begin position="399"/>
        <end position="420"/>
    </location>
</feature>
<feature type="domain" description="Calpain catalytic" evidence="7">
    <location>
        <begin position="120"/>
        <end position="448"/>
    </location>
</feature>
<dbReference type="Gene3D" id="3.90.70.10">
    <property type="entry name" value="Cysteine proteinases"/>
    <property type="match status" value="1"/>
</dbReference>
<keyword evidence="2 5" id="KW-0645">Protease</keyword>
<dbReference type="EMBL" id="JAJGCB010000002">
    <property type="protein sequence ID" value="KAJ8994489.1"/>
    <property type="molecule type" value="Genomic_DNA"/>
</dbReference>
<dbReference type="SMART" id="SM00230">
    <property type="entry name" value="CysPc"/>
    <property type="match status" value="1"/>
</dbReference>
<feature type="active site" evidence="5">
    <location>
        <position position="203"/>
    </location>
</feature>
<dbReference type="GO" id="GO:0004198">
    <property type="term" value="F:calcium-dependent cysteine-type endopeptidase activity"/>
    <property type="evidence" value="ECO:0007669"/>
    <property type="project" value="InterPro"/>
</dbReference>
<dbReference type="Gene3D" id="2.60.120.380">
    <property type="match status" value="1"/>
</dbReference>
<sequence length="904" mass="100247">MDQKRSRLETQAHSLEQSIPLNSTTNAALEATIKSAELYLQALRLVDSPSDRRRIDAKCKQLLTQAERIKAYQDRSASSSGRGGRGTVPRTPLAAPVSSRKLTTRESIILLEGAKLNGFIFKPWTSPPTPDEFRLLEGEQPFTDSPALSLSPTQLELLDSWKRPHEALASRTLHTQQEDLPSSETIMHLTEAMDLVQDMTSDCSVVASLCAATSRVERGHPKILRSIVHPYDYENDRISLSPNGKYILKLYFNGCWRRVEIDDRLPTSKTSRVLYVIDRRHPQLLWPALVEKAYLKVRGGYDFPGSNSGTDLAVLTGWIPQQVFLHDESVEPDELWEEIMTNFRNGDVLLTIGTGKLPRREQKHLGLAAEHDYAVLELGSETGAREMLIKNPWADGDVWRGASRRRPNRDDEDTAGAQSSDGMIPGTFWMDFSKVLQYFENMYINWNPGLFSHRQDLHFSWHEARQAGPGPAGNILVDNPQFSITAQAGGEIWLLANRHFRTGDYTQASAGANGYISLYLYSRNGDRVLSSEGAKVRGPFVDSPNTLLRFKAAPRATYTVVLVAQDLPPGKLNFTISAFSNGALVLAEAQLQYTHKHTIRSAWTRSNAGGNSDSADYLSNPQFRFSLGNEQRVALILHVMDTTEHSKQEPAPIGETSINPAQADDIHVKLLVVFSDGSRITRLRPRDVLAHSYDYRRSSTVVETTLPRGDFTVICSTFDRNQFAEFTLDLYSSPTTREPPPSLTLLPADENGRLCIKSAPAIFTNSANRLLAPLTVFRMSRLTFVARDDSDARGDHSHTSAKSSLFKMTLEQGQGPYKQVLATSEVDNNEFGTVASGLRAGDVDLQPSACGPGSGGLWLVLERLPQAGQESQDVVDQGSGVDTLRVDIFADERVELGPWGRGDG</sequence>
<feature type="region of interest" description="Disordered" evidence="6">
    <location>
        <begin position="71"/>
        <end position="97"/>
    </location>
</feature>
<dbReference type="InterPro" id="IPR001300">
    <property type="entry name" value="Peptidase_C2_calpain_cat"/>
</dbReference>
<organism evidence="8 9">
    <name type="scientific">Exophiala dermatitidis</name>
    <name type="common">Black yeast-like fungus</name>
    <name type="synonym">Wangiella dermatitidis</name>
    <dbReference type="NCBI Taxonomy" id="5970"/>
    <lineage>
        <taxon>Eukaryota</taxon>
        <taxon>Fungi</taxon>
        <taxon>Dikarya</taxon>
        <taxon>Ascomycota</taxon>
        <taxon>Pezizomycotina</taxon>
        <taxon>Eurotiomycetes</taxon>
        <taxon>Chaetothyriomycetidae</taxon>
        <taxon>Chaetothyriales</taxon>
        <taxon>Herpotrichiellaceae</taxon>
        <taxon>Exophiala</taxon>
    </lineage>
</organism>
<keyword evidence="4 5" id="KW-0788">Thiol protease</keyword>
<proteinExistence type="inferred from homology"/>
<dbReference type="PANTHER" id="PTHR46143">
    <property type="entry name" value="CALPAIN-7"/>
    <property type="match status" value="1"/>
</dbReference>
<dbReference type="SUPFAM" id="SSF54001">
    <property type="entry name" value="Cysteine proteinases"/>
    <property type="match status" value="1"/>
</dbReference>
<evidence type="ECO:0000256" key="1">
    <source>
        <dbReference type="ARBA" id="ARBA00010193"/>
    </source>
</evidence>
<dbReference type="CDD" id="cd00044">
    <property type="entry name" value="CysPc"/>
    <property type="match status" value="1"/>
</dbReference>
<dbReference type="AlphaFoldDB" id="A0AAN6F141"/>
<feature type="active site" evidence="5">
    <location>
        <position position="371"/>
    </location>
</feature>
<dbReference type="SMART" id="SM00720">
    <property type="entry name" value="calpain_III"/>
    <property type="match status" value="1"/>
</dbReference>
<accession>A0AAN6F141</accession>
<name>A0AAN6F141_EXODE</name>
<comment type="similarity">
    <text evidence="1">Belongs to the peptidase C2 family. PalB/RIM13 subfamily.</text>
</comment>
<dbReference type="Pfam" id="PF25435">
    <property type="entry name" value="PalB_C"/>
    <property type="match status" value="1"/>
</dbReference>
<feature type="active site" evidence="5">
    <location>
        <position position="391"/>
    </location>
</feature>
<dbReference type="Pfam" id="PF01067">
    <property type="entry name" value="Calpain_III"/>
    <property type="match status" value="1"/>
</dbReference>
<dbReference type="InterPro" id="IPR022682">
    <property type="entry name" value="Calpain_domain_III"/>
</dbReference>
<dbReference type="InterPro" id="IPR051297">
    <property type="entry name" value="PalB/RIM13"/>
</dbReference>
<evidence type="ECO:0000259" key="7">
    <source>
        <dbReference type="PROSITE" id="PS50203"/>
    </source>
</evidence>
<dbReference type="InterPro" id="IPR022683">
    <property type="entry name" value="Calpain_III"/>
</dbReference>
<comment type="caution">
    <text evidence="8">The sequence shown here is derived from an EMBL/GenBank/DDBJ whole genome shotgun (WGS) entry which is preliminary data.</text>
</comment>
<evidence type="ECO:0000313" key="8">
    <source>
        <dbReference type="EMBL" id="KAJ8994489.1"/>
    </source>
</evidence>
<dbReference type="Pfam" id="PF00648">
    <property type="entry name" value="Peptidase_C2"/>
    <property type="match status" value="1"/>
</dbReference>
<protein>
    <submittedName>
        <fullName evidence="8">Cysteine protease</fullName>
    </submittedName>
</protein>
<dbReference type="InterPro" id="IPR038765">
    <property type="entry name" value="Papain-like_cys_pep_sf"/>
</dbReference>
<evidence type="ECO:0000256" key="2">
    <source>
        <dbReference type="ARBA" id="ARBA00022670"/>
    </source>
</evidence>
<evidence type="ECO:0000256" key="3">
    <source>
        <dbReference type="ARBA" id="ARBA00022801"/>
    </source>
</evidence>
<keyword evidence="3 5" id="KW-0378">Hydrolase</keyword>
<evidence type="ECO:0000313" key="9">
    <source>
        <dbReference type="Proteomes" id="UP001161757"/>
    </source>
</evidence>
<evidence type="ECO:0000256" key="6">
    <source>
        <dbReference type="SAM" id="MobiDB-lite"/>
    </source>
</evidence>
<evidence type="ECO:0000256" key="4">
    <source>
        <dbReference type="ARBA" id="ARBA00022807"/>
    </source>
</evidence>
<dbReference type="PANTHER" id="PTHR46143:SF1">
    <property type="entry name" value="CALPAIN-7"/>
    <property type="match status" value="1"/>
</dbReference>
<reference evidence="8" key="1">
    <citation type="submission" date="2023-01" db="EMBL/GenBank/DDBJ databases">
        <title>Exophiala dermititidis isolated from Cystic Fibrosis Patient.</title>
        <authorList>
            <person name="Kurbessoian T."/>
            <person name="Crocker A."/>
            <person name="Murante D."/>
            <person name="Hogan D.A."/>
            <person name="Stajich J.E."/>
        </authorList>
    </citation>
    <scope>NUCLEOTIDE SEQUENCE</scope>
    <source>
        <strain evidence="8">Ex8</strain>
    </source>
</reference>
<dbReference type="InterPro" id="IPR036213">
    <property type="entry name" value="Calpain_III_sf"/>
</dbReference>
<evidence type="ECO:0000256" key="5">
    <source>
        <dbReference type="PROSITE-ProRule" id="PRU00239"/>
    </source>
</evidence>
<gene>
    <name evidence="8" type="primary">RIM13</name>
    <name evidence="8" type="ORF">HRR80_001202</name>
</gene>
<dbReference type="GO" id="GO:0006508">
    <property type="term" value="P:proteolysis"/>
    <property type="evidence" value="ECO:0007669"/>
    <property type="project" value="UniProtKB-KW"/>
</dbReference>
<dbReference type="Proteomes" id="UP001161757">
    <property type="component" value="Unassembled WGS sequence"/>
</dbReference>